<dbReference type="GeneTree" id="ENSGT00940000177737"/>
<reference evidence="1" key="2">
    <citation type="submission" date="2025-09" db="UniProtKB">
        <authorList>
            <consortium name="Ensembl"/>
        </authorList>
    </citation>
    <scope>IDENTIFICATION</scope>
</reference>
<dbReference type="Proteomes" id="UP000265000">
    <property type="component" value="Unplaced"/>
</dbReference>
<dbReference type="Ensembl" id="ENSFHET00000004825.1">
    <property type="protein sequence ID" value="ENSFHEP00000006846.1"/>
    <property type="gene ID" value="ENSFHEG00000007919.1"/>
</dbReference>
<evidence type="ECO:0000313" key="2">
    <source>
        <dbReference type="Proteomes" id="UP000265000"/>
    </source>
</evidence>
<reference evidence="1" key="1">
    <citation type="submission" date="2025-08" db="UniProtKB">
        <authorList>
            <consortium name="Ensembl"/>
        </authorList>
    </citation>
    <scope>IDENTIFICATION</scope>
</reference>
<keyword evidence="2" id="KW-1185">Reference proteome</keyword>
<proteinExistence type="predicted"/>
<name>A0A3Q2P3X6_FUNHE</name>
<accession>A0A3Q2P3X6</accession>
<protein>
    <submittedName>
        <fullName evidence="1">Uncharacterized protein</fullName>
    </submittedName>
</protein>
<dbReference type="AlphaFoldDB" id="A0A3Q2P3X6"/>
<sequence>MPPCLKKDAGYLETLSVPFSPCFCQRPNSLQLYSSEPSGQSGAPSQCHLPGIHSPFAHWSSSARHSGCGFSVGFPSQFSGHSSDPSRQSLSPSHFHISGTHTELLHWKFRGLQVGLGQATSSEPSVQSFSLSQTKKPPPPPLFAYWCYLAFMLSQC</sequence>
<evidence type="ECO:0000313" key="1">
    <source>
        <dbReference type="Ensembl" id="ENSFHEP00000006846.1"/>
    </source>
</evidence>
<organism evidence="1 2">
    <name type="scientific">Fundulus heteroclitus</name>
    <name type="common">Killifish</name>
    <name type="synonym">Mummichog</name>
    <dbReference type="NCBI Taxonomy" id="8078"/>
    <lineage>
        <taxon>Eukaryota</taxon>
        <taxon>Metazoa</taxon>
        <taxon>Chordata</taxon>
        <taxon>Craniata</taxon>
        <taxon>Vertebrata</taxon>
        <taxon>Euteleostomi</taxon>
        <taxon>Actinopterygii</taxon>
        <taxon>Neopterygii</taxon>
        <taxon>Teleostei</taxon>
        <taxon>Neoteleostei</taxon>
        <taxon>Acanthomorphata</taxon>
        <taxon>Ovalentaria</taxon>
        <taxon>Atherinomorphae</taxon>
        <taxon>Cyprinodontiformes</taxon>
        <taxon>Fundulidae</taxon>
        <taxon>Fundulus</taxon>
    </lineage>
</organism>